<feature type="compositionally biased region" description="Low complexity" evidence="9">
    <location>
        <begin position="266"/>
        <end position="276"/>
    </location>
</feature>
<dbReference type="GO" id="GO:0003676">
    <property type="term" value="F:nucleic acid binding"/>
    <property type="evidence" value="ECO:0007669"/>
    <property type="project" value="InterPro"/>
</dbReference>
<dbReference type="Gene3D" id="3.30.420.10">
    <property type="entry name" value="Ribonuclease H-like superfamily/Ribonuclease H"/>
    <property type="match status" value="2"/>
</dbReference>
<sequence>MSNTDDQSSGGQASTLDNIKQLLQQLSEKTDRQQLAVTTLSDKFVSFQERCNGQLAALAVNHSEIRSTHNAYAERVDSLQERHGLQVFEHDSTFSAPRAQASRIRRKLLNLQDQMWAMNAKVHQATTSAPEVEKVIEATRRTPFTSRISKLRIRDFRDFKLPGYNGKGDPKEYLTFFQVIAGRVPLEPHEEDAGLCKLFSESLSGPALTWFTQLEEGSIDNFKQLSTAFIKQYGYFIKSDDALHQATNWINAEEERAFLATKFNAAPKASPPATSKKPSELRKPAAGTFSVEKEPLKTSPKASPSKPPFSPKGKNGALPSNKWVRDPNAYCEIHKMNGHATKDYKALGRLLAAKFASGEIHDIDVTTIDLAQTAYDVLDFEISSPPNKKQKNEPAPVTPKGPKKMVKVIMGGSKLFRDSVSAIKQHERKVVAPVAKRPKTNQIDCPEISFSEEETSDLDKPHDDALVISLDVGNCEVQRVLIDTGSSVDLIFLDTLVRMGISKKDIKGALSPLVSFTSETSMLLRTITLPVTAQGIVKMIEFTVFDRPAAYNIILGTPWLYEMKAVPSTYHQCVKFPTPTGVKQILGSQRTSRIVGEMTGISTEVISHELNVDPTFKPVKQKYRKLGPDRAEAVNAEVVRLLEEGLIREVKYPEWLANPVVVKKKNGKWRVCVDFTDLNKACPKDCFPLPHIDRHVESTTGHEMLSFMDAFSAYNQILMNPDDQEKTSFITERGTYCSKISSAKQWRFISTTCEFLGYIVTERGIEANPRQINAFLAMSSPRTISEVRRLTGRVAALNSAVSSVLVRVERSDERPIFYVSKSFSDAETRYPMMEKLALAVVTSARKLRPYFQSHPIVVLTSLPLRAILHSPSQSGRLAKWAIELSEFDLEFRARTSLKSQVLADFLIELPLATAESDVPSQPWILHVDGASSKQGSGAGVRLKLPTGEVLEQSFRLAFNASNNEAEYESLLAGLRLAIGVGVRALQAHCDSQLVASQYSGDYEAKDSRMEAYLDQETNFVTTRAMRRRLDEKAGSPEPQQPDDGDDSPEFVPPVAEDEVPITDNPEVSNQIPHDWGADWREPIRNYILHGVLPPDKWAARKLKATNARFCIANDILYRRLISAPDAICIFGEQPRTVIKKIHDGTCGNHSGGRSLAFKVKKYGYFWPTMMADCEAYARRCEQCQKHAPYILQPAELLTSVSAPYPYMKWSMDIIGPLHVSTRGVRFLLVLTDYFSKWVKAATYSNITQVQVRAFIWKEIICRHGLPYEIVTDNGPQFISKHFESLCVRRQPVLWV</sequence>
<dbReference type="Pfam" id="PF17921">
    <property type="entry name" value="Integrase_H2C2"/>
    <property type="match status" value="1"/>
</dbReference>
<feature type="domain" description="Integrase catalytic" evidence="10">
    <location>
        <begin position="1201"/>
        <end position="1295"/>
    </location>
</feature>
<dbReference type="Pfam" id="PF00078">
    <property type="entry name" value="RVT_1"/>
    <property type="match status" value="1"/>
</dbReference>
<dbReference type="InterPro" id="IPR021109">
    <property type="entry name" value="Peptidase_aspartic_dom_sf"/>
</dbReference>
<evidence type="ECO:0000256" key="9">
    <source>
        <dbReference type="SAM" id="MobiDB-lite"/>
    </source>
</evidence>
<dbReference type="EMBL" id="AC006085">
    <property type="protein sequence ID" value="AAD30632.1"/>
    <property type="molecule type" value="Genomic_DNA"/>
</dbReference>
<dbReference type="PIR" id="E96549">
    <property type="entry name" value="E96549"/>
</dbReference>
<keyword evidence="3" id="KW-0548">Nucleotidyltransferase</keyword>
<dbReference type="InterPro" id="IPR050951">
    <property type="entry name" value="Retrovirus_Pol_polyprotein"/>
</dbReference>
<evidence type="ECO:0000256" key="5">
    <source>
        <dbReference type="ARBA" id="ARBA00022759"/>
    </source>
</evidence>
<dbReference type="InterPro" id="IPR005162">
    <property type="entry name" value="Retrotrans_gag_dom"/>
</dbReference>
<dbReference type="Gene3D" id="3.30.70.270">
    <property type="match status" value="1"/>
</dbReference>
<dbReference type="EC" id="2.7.7.49" evidence="1"/>
<evidence type="ECO:0000256" key="4">
    <source>
        <dbReference type="ARBA" id="ARBA00022722"/>
    </source>
</evidence>
<dbReference type="GO" id="GO:0006310">
    <property type="term" value="P:DNA recombination"/>
    <property type="evidence" value="ECO:0007669"/>
    <property type="project" value="UniProtKB-KW"/>
</dbReference>
<dbReference type="PROSITE" id="PS50994">
    <property type="entry name" value="INTEGRASE"/>
    <property type="match status" value="1"/>
</dbReference>
<dbReference type="Pfam" id="PF13456">
    <property type="entry name" value="RVT_3"/>
    <property type="match status" value="1"/>
</dbReference>
<evidence type="ECO:0000256" key="8">
    <source>
        <dbReference type="ARBA" id="ARBA00023172"/>
    </source>
</evidence>
<dbReference type="InterPro" id="IPR041373">
    <property type="entry name" value="RT_RNaseH"/>
</dbReference>
<evidence type="ECO:0000256" key="2">
    <source>
        <dbReference type="ARBA" id="ARBA00022679"/>
    </source>
</evidence>
<keyword evidence="5" id="KW-0255">Endonuclease</keyword>
<keyword evidence="8" id="KW-0233">DNA recombination</keyword>
<feature type="region of interest" description="Disordered" evidence="9">
    <location>
        <begin position="382"/>
        <end position="403"/>
    </location>
</feature>
<keyword evidence="4" id="KW-0540">Nuclease</keyword>
<dbReference type="GO" id="GO:0003964">
    <property type="term" value="F:RNA-directed DNA polymerase activity"/>
    <property type="evidence" value="ECO:0007669"/>
    <property type="project" value="UniProtKB-KW"/>
</dbReference>
<organism evidence="11">
    <name type="scientific">Arabidopsis thaliana</name>
    <name type="common">Mouse-ear cress</name>
    <dbReference type="NCBI Taxonomy" id="3702"/>
    <lineage>
        <taxon>Eukaryota</taxon>
        <taxon>Viridiplantae</taxon>
        <taxon>Streptophyta</taxon>
        <taxon>Embryophyta</taxon>
        <taxon>Tracheophyta</taxon>
        <taxon>Spermatophyta</taxon>
        <taxon>Magnoliopsida</taxon>
        <taxon>eudicotyledons</taxon>
        <taxon>Gunneridae</taxon>
        <taxon>Pentapetalae</taxon>
        <taxon>rosids</taxon>
        <taxon>malvids</taxon>
        <taxon>Brassicales</taxon>
        <taxon>Brassicaceae</taxon>
        <taxon>Camelineae</taxon>
        <taxon>Arabidopsis</taxon>
    </lineage>
</organism>
<dbReference type="Pfam" id="PF00665">
    <property type="entry name" value="rve"/>
    <property type="match status" value="1"/>
</dbReference>
<dbReference type="InterPro" id="IPR002156">
    <property type="entry name" value="RNaseH_domain"/>
</dbReference>
<evidence type="ECO:0000256" key="3">
    <source>
        <dbReference type="ARBA" id="ARBA00022695"/>
    </source>
</evidence>
<dbReference type="InterPro" id="IPR043502">
    <property type="entry name" value="DNA/RNA_pol_sf"/>
</dbReference>
<dbReference type="CDD" id="cd09279">
    <property type="entry name" value="RNase_HI_like"/>
    <property type="match status" value="1"/>
</dbReference>
<dbReference type="Gene3D" id="3.10.10.10">
    <property type="entry name" value="HIV Type 1 Reverse Transcriptase, subunit A, domain 1"/>
    <property type="match status" value="1"/>
</dbReference>
<dbReference type="GO" id="GO:0004523">
    <property type="term" value="F:RNA-DNA hybrid ribonuclease activity"/>
    <property type="evidence" value="ECO:0007669"/>
    <property type="project" value="InterPro"/>
</dbReference>
<dbReference type="InterPro" id="IPR041588">
    <property type="entry name" value="Integrase_H2C2"/>
</dbReference>
<evidence type="ECO:0000256" key="1">
    <source>
        <dbReference type="ARBA" id="ARBA00012493"/>
    </source>
</evidence>
<dbReference type="Gene3D" id="1.10.340.70">
    <property type="match status" value="1"/>
</dbReference>
<dbReference type="InterPro" id="IPR012337">
    <property type="entry name" value="RNaseH-like_sf"/>
</dbReference>
<feature type="region of interest" description="Disordered" evidence="9">
    <location>
        <begin position="1029"/>
        <end position="1073"/>
    </location>
</feature>
<dbReference type="PANTHER" id="PTHR37984:SF5">
    <property type="entry name" value="PROTEIN NYNRIN-LIKE"/>
    <property type="match status" value="1"/>
</dbReference>
<proteinExistence type="predicted"/>
<reference evidence="11" key="1">
    <citation type="submission" date="1999-05" db="EMBL/GenBank/DDBJ databases">
        <authorList>
            <person name="Federspiel N.A."/>
            <person name="Palm C.J."/>
            <person name="Conway A.B."/>
            <person name="Conn L."/>
            <person name="Hansen N.F."/>
            <person name="Altafi H."/>
            <person name="Araujo R."/>
            <person name="Huizar L."/>
            <person name="Rowley D."/>
            <person name="Buehler E."/>
            <person name="Dunn P."/>
            <person name="Gonzalez A."/>
            <person name="Kremenetskaia I."/>
            <person name="Kim C."/>
            <person name="Lenz C."/>
            <person name="Li J."/>
            <person name="Liu S."/>
            <person name="Luros S."/>
            <person name="Schwartz J."/>
            <person name="Shinn P."/>
            <person name="Toriumi M."/>
            <person name="Vysotskaia V.S."/>
            <person name="Walker M."/>
            <person name="Yu G."/>
            <person name="Ecker J."/>
            <person name="Theologis A."/>
            <person name="Davis R.W."/>
        </authorList>
    </citation>
    <scope>NUCLEOTIDE SEQUENCE</scope>
</reference>
<evidence type="ECO:0000256" key="7">
    <source>
        <dbReference type="ARBA" id="ARBA00022918"/>
    </source>
</evidence>
<dbReference type="CDD" id="cd01647">
    <property type="entry name" value="RT_LTR"/>
    <property type="match status" value="1"/>
</dbReference>
<gene>
    <name evidence="11" type="primary">F11M15.5</name>
</gene>
<feature type="region of interest" description="Disordered" evidence="9">
    <location>
        <begin position="266"/>
        <end position="321"/>
    </location>
</feature>
<keyword evidence="2" id="KW-0808">Transferase</keyword>
<dbReference type="Gene3D" id="2.40.70.10">
    <property type="entry name" value="Acid Proteases"/>
    <property type="match status" value="1"/>
</dbReference>
<dbReference type="Pfam" id="PF03732">
    <property type="entry name" value="Retrotrans_gag"/>
    <property type="match status" value="1"/>
</dbReference>
<dbReference type="CDD" id="cd00303">
    <property type="entry name" value="retropepsin_like"/>
    <property type="match status" value="1"/>
</dbReference>
<dbReference type="SUPFAM" id="SSF56672">
    <property type="entry name" value="DNA/RNA polymerases"/>
    <property type="match status" value="1"/>
</dbReference>
<accession>Q9SYC1</accession>
<evidence type="ECO:0000313" key="11">
    <source>
        <dbReference type="EMBL" id="AAD30632.1"/>
    </source>
</evidence>
<dbReference type="InterPro" id="IPR043128">
    <property type="entry name" value="Rev_trsase/Diguanyl_cyclase"/>
</dbReference>
<name>Q9SYC1_ARATH</name>
<keyword evidence="6" id="KW-0378">Hydrolase</keyword>
<dbReference type="InterPro" id="IPR036397">
    <property type="entry name" value="RNaseH_sf"/>
</dbReference>
<dbReference type="PANTHER" id="PTHR37984">
    <property type="entry name" value="PROTEIN CBG26694"/>
    <property type="match status" value="1"/>
</dbReference>
<reference key="2">
    <citation type="journal article" date="2000" name="Nature">
        <title>Sequence and analysis of chromosome 1 of the plant Arabidopsis thaliana.</title>
        <authorList>
            <person name="Theologis A."/>
            <person name="Ecker J.R."/>
            <person name="Palm C.J."/>
            <person name="Federspiel N.A."/>
            <person name="Kaul S."/>
            <person name="White O."/>
            <person name="Alonso J."/>
            <person name="Altafi H."/>
            <person name="Araujo R."/>
            <person name="Bowman C.L."/>
            <person name="Brooks S.Y."/>
            <person name="Buehler E."/>
            <person name="Chan A."/>
            <person name="Chao Q."/>
            <person name="Chen H."/>
            <person name="Cheuk R.F."/>
            <person name="Chin C.W."/>
            <person name="Chung M.K."/>
            <person name="Conn L."/>
            <person name="Conway A.B."/>
            <person name="Conway A.R."/>
            <person name="Creasy T.H."/>
            <person name="Dewar K."/>
            <person name="Dunn P."/>
            <person name="Etgu P."/>
            <person name="Feldblyum T.V."/>
            <person name="Feng J."/>
            <person name="Fong B."/>
            <person name="Fujii C.Y."/>
            <person name="Gill J.E."/>
            <person name="Goldsmith A.D."/>
            <person name="Haas B."/>
            <person name="Hansen N.F."/>
            <person name="Hughes B."/>
            <person name="Huizar L."/>
            <person name="Hunter J.L."/>
            <person name="Jenkins J."/>
            <person name="Johnson-Hopson C."/>
            <person name="Khan S."/>
            <person name="Khaykin E."/>
            <person name="Kim C.J."/>
            <person name="Koo H.L."/>
            <person name="Kremenetskaia I."/>
            <person name="Kurtz D.B."/>
            <person name="Kwan A."/>
            <person name="Lam B."/>
            <person name="Langin-Hooper S."/>
            <person name="Lee A."/>
            <person name="Lee J.M."/>
            <person name="Lenz C.A."/>
            <person name="Li J.H."/>
            <person name="Li Y."/>
            <person name="Lin X."/>
            <person name="Liu S.X."/>
            <person name="Liu Z.A."/>
            <person name="Luros J.S."/>
            <person name="Maiti R."/>
            <person name="Marziali A."/>
            <person name="Militscher J."/>
            <person name="Miranda M."/>
            <person name="Nguyen M."/>
            <person name="Nierman W.C."/>
            <person name="Osborne B.I."/>
            <person name="Pai G."/>
            <person name="Peterson J."/>
            <person name="Pham P.K."/>
            <person name="Rizzo M."/>
            <person name="Rooney T."/>
            <person name="Rowley D."/>
            <person name="Sakano H."/>
            <person name="Salzberg S.L."/>
            <person name="Schwartz J.R."/>
            <person name="Shinn P."/>
            <person name="Southwick A.M."/>
            <person name="Sun H."/>
            <person name="Tallon L.J."/>
            <person name="Tambunga G."/>
            <person name="Toriumi M.J."/>
            <person name="Town C.D."/>
            <person name="Utterback T."/>
            <person name="Van Aken S."/>
            <person name="Vaysberg M."/>
            <person name="Vysotskaia V.S."/>
            <person name="Walker M."/>
            <person name="Wu D."/>
            <person name="Yu G."/>
            <person name="Fraser C.M."/>
            <person name="Venter J.C."/>
            <person name="Davis R.W."/>
        </authorList>
    </citation>
    <scope>NUCLEOTIDE SEQUENCE [LARGE SCALE GENOMIC DNA]</scope>
    <source>
        <strain>cv. Columbia</strain>
    </source>
</reference>
<protein>
    <recommendedName>
        <fullName evidence="1">RNA-directed DNA polymerase</fullName>
        <ecNumber evidence="1">2.7.7.49</ecNumber>
    </recommendedName>
</protein>
<dbReference type="CDD" id="cd09274">
    <property type="entry name" value="RNase_HI_RT_Ty3"/>
    <property type="match status" value="1"/>
</dbReference>
<evidence type="ECO:0000259" key="10">
    <source>
        <dbReference type="PROSITE" id="PS50994"/>
    </source>
</evidence>
<dbReference type="InterPro" id="IPR000477">
    <property type="entry name" value="RT_dom"/>
</dbReference>
<dbReference type="InterPro" id="IPR001584">
    <property type="entry name" value="Integrase_cat-core"/>
</dbReference>
<dbReference type="SUPFAM" id="SSF53098">
    <property type="entry name" value="Ribonuclease H-like"/>
    <property type="match status" value="2"/>
</dbReference>
<evidence type="ECO:0000256" key="6">
    <source>
        <dbReference type="ARBA" id="ARBA00022801"/>
    </source>
</evidence>
<dbReference type="GO" id="GO:0015074">
    <property type="term" value="P:DNA integration"/>
    <property type="evidence" value="ECO:0007669"/>
    <property type="project" value="InterPro"/>
</dbReference>
<keyword evidence="7" id="KW-0695">RNA-directed DNA polymerase</keyword>
<dbReference type="Pfam" id="PF17917">
    <property type="entry name" value="RT_RNaseH"/>
    <property type="match status" value="1"/>
</dbReference>